<evidence type="ECO:0000256" key="1">
    <source>
        <dbReference type="SAM" id="MobiDB-lite"/>
    </source>
</evidence>
<feature type="non-terminal residue" evidence="2">
    <location>
        <position position="1"/>
    </location>
</feature>
<gene>
    <name evidence="2" type="ORF">AMECASPLE_031365</name>
</gene>
<keyword evidence="3" id="KW-1185">Reference proteome</keyword>
<organism evidence="2 3">
    <name type="scientific">Ameca splendens</name>
    <dbReference type="NCBI Taxonomy" id="208324"/>
    <lineage>
        <taxon>Eukaryota</taxon>
        <taxon>Metazoa</taxon>
        <taxon>Chordata</taxon>
        <taxon>Craniata</taxon>
        <taxon>Vertebrata</taxon>
        <taxon>Euteleostomi</taxon>
        <taxon>Actinopterygii</taxon>
        <taxon>Neopterygii</taxon>
        <taxon>Teleostei</taxon>
        <taxon>Neoteleostei</taxon>
        <taxon>Acanthomorphata</taxon>
        <taxon>Ovalentaria</taxon>
        <taxon>Atherinomorphae</taxon>
        <taxon>Cyprinodontiformes</taxon>
        <taxon>Goodeidae</taxon>
        <taxon>Ameca</taxon>
    </lineage>
</organism>
<accession>A0ABV0XV61</accession>
<feature type="region of interest" description="Disordered" evidence="1">
    <location>
        <begin position="72"/>
        <end position="111"/>
    </location>
</feature>
<comment type="caution">
    <text evidence="2">The sequence shown here is derived from an EMBL/GenBank/DDBJ whole genome shotgun (WGS) entry which is preliminary data.</text>
</comment>
<dbReference type="EMBL" id="JAHRIP010013290">
    <property type="protein sequence ID" value="MEQ2285399.1"/>
    <property type="molecule type" value="Genomic_DNA"/>
</dbReference>
<proteinExistence type="predicted"/>
<evidence type="ECO:0000313" key="3">
    <source>
        <dbReference type="Proteomes" id="UP001469553"/>
    </source>
</evidence>
<name>A0ABV0XV61_9TELE</name>
<dbReference type="Proteomes" id="UP001469553">
    <property type="component" value="Unassembled WGS sequence"/>
</dbReference>
<evidence type="ECO:0000313" key="2">
    <source>
        <dbReference type="EMBL" id="MEQ2285399.1"/>
    </source>
</evidence>
<protein>
    <submittedName>
        <fullName evidence="2">Uncharacterized protein</fullName>
    </submittedName>
</protein>
<reference evidence="2 3" key="1">
    <citation type="submission" date="2021-06" db="EMBL/GenBank/DDBJ databases">
        <authorList>
            <person name="Palmer J.M."/>
        </authorList>
    </citation>
    <scope>NUCLEOTIDE SEQUENCE [LARGE SCALE GENOMIC DNA]</scope>
    <source>
        <strain evidence="2 3">AS_MEX2019</strain>
        <tissue evidence="2">Muscle</tissue>
    </source>
</reference>
<sequence>SRSSLSFLPGSVLVFRAPPEGPRLGGRGVGGGLAPLCSFLPPPQGARHSMYHWQAKPDNETACTANAVFEQGRGLPRHAEHTRAGRPTRTQGKNPHTDVHTSPPGRLLEGLTHVRKMLQK</sequence>